<dbReference type="RefSeq" id="WP_127787574.1">
    <property type="nucleotide sequence ID" value="NZ_SACL01000003.1"/>
</dbReference>
<accession>A0A437MH10</accession>
<organism evidence="1 2">
    <name type="scientific">Rhodovarius crocodyli</name>
    <dbReference type="NCBI Taxonomy" id="1979269"/>
    <lineage>
        <taxon>Bacteria</taxon>
        <taxon>Pseudomonadati</taxon>
        <taxon>Pseudomonadota</taxon>
        <taxon>Alphaproteobacteria</taxon>
        <taxon>Acetobacterales</taxon>
        <taxon>Roseomonadaceae</taxon>
        <taxon>Rhodovarius</taxon>
    </lineage>
</organism>
<dbReference type="Pfam" id="PF03500">
    <property type="entry name" value="Cellsynth_D"/>
    <property type="match status" value="1"/>
</dbReference>
<protein>
    <recommendedName>
        <fullName evidence="3">Cellulose synthase</fullName>
    </recommendedName>
</protein>
<dbReference type="EMBL" id="SACL01000003">
    <property type="protein sequence ID" value="RVT96927.1"/>
    <property type="molecule type" value="Genomic_DNA"/>
</dbReference>
<evidence type="ECO:0000313" key="1">
    <source>
        <dbReference type="EMBL" id="RVT96927.1"/>
    </source>
</evidence>
<dbReference type="PRINTS" id="PR01442">
    <property type="entry name" value="CELLSNTHASED"/>
</dbReference>
<dbReference type="Gene3D" id="3.30.70.2590">
    <property type="match status" value="1"/>
</dbReference>
<comment type="caution">
    <text evidence="1">The sequence shown here is derived from an EMBL/GenBank/DDBJ whole genome shotgun (WGS) entry which is preliminary data.</text>
</comment>
<gene>
    <name evidence="1" type="ORF">EOD42_11025</name>
</gene>
<sequence>MSGQQIMDPSAISYMARRGVAPQWRGFLRALVETLDTHLDAAGRDALLRAVGGRMAQLAAIPACGTLAELETRINDVLAAADWGYAQISLDAQAKAMFIAHHAAPAVSTYHDAQGAWVGAVLEGLYAGWLATQPGAEGGVSVKVQPGGGGAITLRYGK</sequence>
<reference evidence="1 2" key="1">
    <citation type="submission" date="2019-01" db="EMBL/GenBank/DDBJ databases">
        <authorList>
            <person name="Chen W.-M."/>
        </authorList>
    </citation>
    <scope>NUCLEOTIDE SEQUENCE [LARGE SCALE GENOMIC DNA]</scope>
    <source>
        <strain evidence="1 2">CCP-6</strain>
    </source>
</reference>
<dbReference type="Proteomes" id="UP000282957">
    <property type="component" value="Unassembled WGS sequence"/>
</dbReference>
<keyword evidence="2" id="KW-1185">Reference proteome</keyword>
<dbReference type="OrthoDB" id="6078279at2"/>
<dbReference type="GO" id="GO:0030244">
    <property type="term" value="P:cellulose biosynthetic process"/>
    <property type="evidence" value="ECO:0007669"/>
    <property type="project" value="InterPro"/>
</dbReference>
<dbReference type="InterPro" id="IPR038470">
    <property type="entry name" value="Cellsynth_D_sf"/>
</dbReference>
<dbReference type="AlphaFoldDB" id="A0A437MH10"/>
<dbReference type="InterPro" id="IPR022798">
    <property type="entry name" value="BcsD_bac"/>
</dbReference>
<proteinExistence type="predicted"/>
<evidence type="ECO:0000313" key="2">
    <source>
        <dbReference type="Proteomes" id="UP000282957"/>
    </source>
</evidence>
<evidence type="ECO:0008006" key="3">
    <source>
        <dbReference type="Google" id="ProtNLM"/>
    </source>
</evidence>
<name>A0A437MH10_9PROT</name>